<dbReference type="Proteomes" id="UP001597460">
    <property type="component" value="Unassembled WGS sequence"/>
</dbReference>
<feature type="transmembrane region" description="Helical" evidence="1">
    <location>
        <begin position="531"/>
        <end position="561"/>
    </location>
</feature>
<dbReference type="Gene3D" id="3.30.70.1440">
    <property type="entry name" value="Multidrug efflux transporter AcrB pore domain"/>
    <property type="match status" value="1"/>
</dbReference>
<reference evidence="3" key="1">
    <citation type="journal article" date="2019" name="Int. J. Syst. Evol. Microbiol.">
        <title>The Global Catalogue of Microorganisms (GCM) 10K type strain sequencing project: providing services to taxonomists for standard genome sequencing and annotation.</title>
        <authorList>
            <consortium name="The Broad Institute Genomics Platform"/>
            <consortium name="The Broad Institute Genome Sequencing Center for Infectious Disease"/>
            <person name="Wu L."/>
            <person name="Ma J."/>
        </authorList>
    </citation>
    <scope>NUCLEOTIDE SEQUENCE [LARGE SCALE GENOMIC DNA]</scope>
    <source>
        <strain evidence="3">KCTC 52042</strain>
    </source>
</reference>
<evidence type="ECO:0000256" key="1">
    <source>
        <dbReference type="SAM" id="Phobius"/>
    </source>
</evidence>
<gene>
    <name evidence="2" type="ORF">ACFSVN_00555</name>
</gene>
<dbReference type="PANTHER" id="PTHR32063">
    <property type="match status" value="1"/>
</dbReference>
<dbReference type="SUPFAM" id="SSF82714">
    <property type="entry name" value="Multidrug efflux transporter AcrB TolC docking domain, DN and DC subdomains"/>
    <property type="match status" value="2"/>
</dbReference>
<proteinExistence type="predicted"/>
<keyword evidence="3" id="KW-1185">Reference proteome</keyword>
<feature type="transmembrane region" description="Helical" evidence="1">
    <location>
        <begin position="941"/>
        <end position="961"/>
    </location>
</feature>
<feature type="transmembrane region" description="Helical" evidence="1">
    <location>
        <begin position="408"/>
        <end position="432"/>
    </location>
</feature>
<feature type="transmembrane region" description="Helical" evidence="1">
    <location>
        <begin position="1091"/>
        <end position="1120"/>
    </location>
</feature>
<dbReference type="Gene3D" id="3.30.70.1430">
    <property type="entry name" value="Multidrug efflux transporter AcrB pore domain"/>
    <property type="match status" value="2"/>
</dbReference>
<dbReference type="InterPro" id="IPR027463">
    <property type="entry name" value="AcrB_DN_DC_subdom"/>
</dbReference>
<feature type="transmembrane region" description="Helical" evidence="1">
    <location>
        <begin position="1044"/>
        <end position="1071"/>
    </location>
</feature>
<comment type="caution">
    <text evidence="2">The sequence shown here is derived from an EMBL/GenBank/DDBJ whole genome shotgun (WGS) entry which is preliminary data.</text>
</comment>
<feature type="transmembrane region" description="Helical" evidence="1">
    <location>
        <begin position="360"/>
        <end position="377"/>
    </location>
</feature>
<dbReference type="EMBL" id="JBHULI010000001">
    <property type="protein sequence ID" value="MFD2530930.1"/>
    <property type="molecule type" value="Genomic_DNA"/>
</dbReference>
<feature type="transmembrane region" description="Helical" evidence="1">
    <location>
        <begin position="968"/>
        <end position="986"/>
    </location>
</feature>
<dbReference type="RefSeq" id="WP_390297005.1">
    <property type="nucleotide sequence ID" value="NZ_JBHULI010000001.1"/>
</dbReference>
<dbReference type="PANTHER" id="PTHR32063:SF0">
    <property type="entry name" value="SWARMING MOTILITY PROTEIN SWRC"/>
    <property type="match status" value="1"/>
</dbReference>
<feature type="transmembrane region" description="Helical" evidence="1">
    <location>
        <begin position="488"/>
        <end position="511"/>
    </location>
</feature>
<protein>
    <submittedName>
        <fullName evidence="2">Efflux RND transporter permease subunit</fullName>
    </submittedName>
</protein>
<dbReference type="Gene3D" id="3.30.70.1320">
    <property type="entry name" value="Multidrug efflux transporter AcrB pore domain like"/>
    <property type="match status" value="1"/>
</dbReference>
<feature type="transmembrane region" description="Helical" evidence="1">
    <location>
        <begin position="452"/>
        <end position="476"/>
    </location>
</feature>
<evidence type="ECO:0000313" key="2">
    <source>
        <dbReference type="EMBL" id="MFD2530930.1"/>
    </source>
</evidence>
<dbReference type="SUPFAM" id="SSF82866">
    <property type="entry name" value="Multidrug efflux transporter AcrB transmembrane domain"/>
    <property type="match status" value="2"/>
</dbReference>
<dbReference type="SUPFAM" id="SSF82693">
    <property type="entry name" value="Multidrug efflux transporter AcrB pore domain, PN1, PN2, PC1 and PC2 subdomains"/>
    <property type="match status" value="3"/>
</dbReference>
<dbReference type="Gene3D" id="3.30.2090.10">
    <property type="entry name" value="Multidrug efflux transporter AcrB TolC docking domain, DN and DC subdomains"/>
    <property type="match status" value="2"/>
</dbReference>
<accession>A0ABW5JF43</accession>
<dbReference type="Pfam" id="PF00873">
    <property type="entry name" value="ACR_tran"/>
    <property type="match status" value="1"/>
</dbReference>
<keyword evidence="1" id="KW-0812">Transmembrane</keyword>
<dbReference type="InterPro" id="IPR001036">
    <property type="entry name" value="Acrflvin-R"/>
</dbReference>
<dbReference type="Gene3D" id="1.20.1640.10">
    <property type="entry name" value="Multidrug efflux transporter AcrB transmembrane domain"/>
    <property type="match status" value="2"/>
</dbReference>
<sequence>MSTDQQKNGHLTKGASLPDADNRKEFWLSSFSINNRISVLVLITLVAVMGVVSYINIPKESFPSINIPNIFVVTVYPGVSPEDMESLITRKLEDELGNISDVKTMTSTSSEGYSNINLEFEPSVDIEDALQKVREKVDLAKPELPEDAEDPVVQEINLSEFPIMNVNLSGKYDEEILKEIAEDLQDKIEAIPSVLGVDLTGALEREVQVDVDLAKMKYYGIAFGEIIQAISAENVTVPGGDISVGTKKFLLRVPGQYDDPALLEDIVIKGEEQSPIYIRDVASVTFGFKERETYSELGTAPVVTLGVKKRTGENILETGERTKEILDEAIPTLPPTTTYTITNDQSVEVISMVSNLENNIISGLILVVGVLLFFLGVRNASFVGVSIPLSMFLSFIVLSAIGITMNMIVLFSLILSLGMLVDNAIVVVENIYRYLEEGYDNFEAAKKGTGEVAVPIIAGTMTTIAAFAPMVFWPGVVGQFMSYLPKTLIITLSSSLFVGLIINPVICALFMKVDGQENRASLTKSGKRILFGAAAFFAVIALLSSFVSWMMLIILGVAFWLSNKYILEPIGRWWQRDGLNSVINKYETSLVWALDHRRSTIGISIAVLISSVFMLMAFNPGTEFFPEDIPPKDVYIQIETPIGSDVEFTKTIVDEVRDRVENLPNYVDVNSVLATSGASITADPGSSGGGNTPNKGTVALNFVDFQEREGDVFEAMEFLRNHMTENIVGAKITVEQPPNGPPTGKPVNLEIYGSNMDQLTTISDRVLAILEEDSVFAKMDGLESNLPEARPEVRIEVDREKAALYELSTNTIGMTIRQAINGVEASKFRDGKDEYDIIVRLSDEYRDDMSTLSDLTIFQEANQIPLSEVATWKVSDGLGGINHKDSERVITISADVRSGYQANAVLAEVQGVLSDYLEDLPEGYNYGWTGQQQEQDDSFEFLGVAFLIALFLITFILVSQFNSVAKPLIILSSVIMSMAGVFYGLVTFQMAFGLMAFLGIISLAGIVVNNAIVLIDYVDILRERDGLNLRDALVKGGKVRFRPVILTAITTTLGLVPLAIGFNFDFIVLVGTPIEFLTNLGSYIYMGGEQAAWWGPMAIAVIVGLTFATALTLILVPVLYSSIERTRRSLNKTMFGTTEPGIIKDQSELNGESKTRKTPELAVD</sequence>
<keyword evidence="1" id="KW-1133">Transmembrane helix</keyword>
<feature type="transmembrane region" description="Helical" evidence="1">
    <location>
        <begin position="383"/>
        <end position="401"/>
    </location>
</feature>
<feature type="transmembrane region" description="Helical" evidence="1">
    <location>
        <begin position="37"/>
        <end position="57"/>
    </location>
</feature>
<keyword evidence="1" id="KW-0472">Membrane</keyword>
<feature type="transmembrane region" description="Helical" evidence="1">
    <location>
        <begin position="600"/>
        <end position="618"/>
    </location>
</feature>
<feature type="transmembrane region" description="Helical" evidence="1">
    <location>
        <begin position="992"/>
        <end position="1015"/>
    </location>
</feature>
<organism evidence="2 3">
    <name type="scientific">Gracilimonas halophila</name>
    <dbReference type="NCBI Taxonomy" id="1834464"/>
    <lineage>
        <taxon>Bacteria</taxon>
        <taxon>Pseudomonadati</taxon>
        <taxon>Balneolota</taxon>
        <taxon>Balneolia</taxon>
        <taxon>Balneolales</taxon>
        <taxon>Balneolaceae</taxon>
        <taxon>Gracilimonas</taxon>
    </lineage>
</organism>
<dbReference type="PRINTS" id="PR00702">
    <property type="entry name" value="ACRIFLAVINRP"/>
</dbReference>
<evidence type="ECO:0000313" key="3">
    <source>
        <dbReference type="Proteomes" id="UP001597460"/>
    </source>
</evidence>
<name>A0ABW5JF43_9BACT</name>